<dbReference type="EMBL" id="CP051754">
    <property type="protein sequence ID" value="QPJ86009.1"/>
    <property type="molecule type" value="Genomic_DNA"/>
</dbReference>
<evidence type="ECO:0000313" key="2">
    <source>
        <dbReference type="Proteomes" id="UP000594603"/>
    </source>
</evidence>
<protein>
    <submittedName>
        <fullName evidence="1">tRNA (Adenosine(37)-N6)-threonylcarbamoyltransferase complex dimerization subunit type 1 TsaB</fullName>
    </submittedName>
</protein>
<keyword evidence="2" id="KW-1185">Reference proteome</keyword>
<dbReference type="Proteomes" id="UP000594603">
    <property type="component" value="Chromosome"/>
</dbReference>
<name>A0ACD1BEQ4_9CLOT</name>
<accession>A0ACD1BEQ4</accession>
<sequence length="233" mass="26054">MLVLSVDSSYSTATCALIKDDKILAEINLNDKKQHSVILMRLIDSILKEYEIDINDIDAFIISRGPGSFTGLRIGMATLKGLAFASKKPLISVSTLDALAYNSISFQGIICPIMDALRDNIYTCLYKNENNNLTPLIKEQCLNINELITILKEQTLPIIFVGDGVAKHKEFLQENIPNSFFAPNHSNFPKASSVGELGIKKINDGIIENIDSINPIYLRKSQAEREYEKRMEI</sequence>
<gene>
    <name evidence="1" type="primary">tsaB</name>
    <name evidence="1" type="ORF">HH195_08720</name>
</gene>
<evidence type="ECO:0000313" key="1">
    <source>
        <dbReference type="EMBL" id="QPJ86009.1"/>
    </source>
</evidence>
<proteinExistence type="predicted"/>
<organism evidence="1 2">
    <name type="scientific">Candidatus Sarcina troglodytae</name>
    <dbReference type="NCBI Taxonomy" id="2726954"/>
    <lineage>
        <taxon>Bacteria</taxon>
        <taxon>Bacillati</taxon>
        <taxon>Bacillota</taxon>
        <taxon>Clostridia</taxon>
        <taxon>Eubacteriales</taxon>
        <taxon>Clostridiaceae</taxon>
        <taxon>Sarcina</taxon>
    </lineage>
</organism>
<reference evidence="1" key="1">
    <citation type="submission" date="2020-04" db="EMBL/GenBank/DDBJ databases">
        <title>A novel bacterium ('Candidatus Sarcina troglodytae' sp. nov.) linked to a protracted, uniformly lethal epizootic among sanctuary western chimpanzees (Pan troglodytes verus) in Sierra Leone.</title>
        <authorList>
            <person name="Owens L.A."/>
            <person name="Colitti B."/>
            <person name="Hirji I."/>
            <person name="Pizaro A."/>
            <person name="Jaffe J.E."/>
            <person name="Moittie S."/>
            <person name="Bishop-Lilly K.A."/>
            <person name="Estrella L.A."/>
            <person name="Voegtly L.J."/>
            <person name="Kuhn J.H."/>
            <person name="Suen G."/>
            <person name="Deblois C.L."/>
            <person name="Dunn C."/>
            <person name="Juan-Salles C."/>
            <person name="Goldberg T.L."/>
        </authorList>
    </citation>
    <scope>NUCLEOTIDE SEQUENCE</scope>
    <source>
        <strain evidence="1">JB2</strain>
    </source>
</reference>